<evidence type="ECO:0000256" key="4">
    <source>
        <dbReference type="RuleBase" id="RU003792"/>
    </source>
</evidence>
<dbReference type="SUPFAM" id="SSF55120">
    <property type="entry name" value="Pseudouridine synthase"/>
    <property type="match status" value="1"/>
</dbReference>
<evidence type="ECO:0000256" key="2">
    <source>
        <dbReference type="ARBA" id="ARBA00022694"/>
    </source>
</evidence>
<keyword evidence="3 4" id="KW-0413">Isomerase</keyword>
<dbReference type="EMBL" id="SPOF01000014">
    <property type="protein sequence ID" value="TIB13466.1"/>
    <property type="molecule type" value="Genomic_DNA"/>
</dbReference>
<dbReference type="InterPro" id="IPR020097">
    <property type="entry name" value="PsdUridine_synth_TruA_a/b_dom"/>
</dbReference>
<evidence type="ECO:0000313" key="8">
    <source>
        <dbReference type="Proteomes" id="UP000306954"/>
    </source>
</evidence>
<dbReference type="EC" id="5.4.99.12" evidence="4"/>
<dbReference type="GO" id="GO:0005737">
    <property type="term" value="C:cytoplasm"/>
    <property type="evidence" value="ECO:0007669"/>
    <property type="project" value="TreeGrafter"/>
</dbReference>
<dbReference type="GO" id="GO:1990481">
    <property type="term" value="P:mRNA pseudouridine synthesis"/>
    <property type="evidence" value="ECO:0007669"/>
    <property type="project" value="TreeGrafter"/>
</dbReference>
<dbReference type="GO" id="GO:0160147">
    <property type="term" value="F:tRNA pseudouridine(38-40) synthase activity"/>
    <property type="evidence" value="ECO:0007669"/>
    <property type="project" value="UniProtKB-EC"/>
</dbReference>
<name>A0A4T0HCT2_WALIC</name>
<feature type="region of interest" description="Disordered" evidence="5">
    <location>
        <begin position="409"/>
        <end position="482"/>
    </location>
</feature>
<gene>
    <name evidence="7" type="ORF">E3P90_01588</name>
</gene>
<protein>
    <recommendedName>
        <fullName evidence="4">tRNA pseudouridine synthase</fullName>
        <ecNumber evidence="4">5.4.99.12</ecNumber>
    </recommendedName>
</protein>
<evidence type="ECO:0000313" key="7">
    <source>
        <dbReference type="EMBL" id="TIB13466.1"/>
    </source>
</evidence>
<comment type="similarity">
    <text evidence="1 4">Belongs to the tRNA pseudouridine synthase TruA family.</text>
</comment>
<dbReference type="InterPro" id="IPR020103">
    <property type="entry name" value="PsdUridine_synth_cat_dom_sf"/>
</dbReference>
<feature type="domain" description="Pseudouridine synthase I TruA alpha/beta" evidence="6">
    <location>
        <begin position="222"/>
        <end position="339"/>
    </location>
</feature>
<reference evidence="7 8" key="1">
    <citation type="submission" date="2019-03" db="EMBL/GenBank/DDBJ databases">
        <title>Sequencing 23 genomes of Wallemia ichthyophaga.</title>
        <authorList>
            <person name="Gostincar C."/>
        </authorList>
    </citation>
    <scope>NUCLEOTIDE SEQUENCE [LARGE SCALE GENOMIC DNA]</scope>
    <source>
        <strain evidence="7 8">EXF-8621</strain>
    </source>
</reference>
<feature type="region of interest" description="Disordered" evidence="5">
    <location>
        <begin position="112"/>
        <end position="138"/>
    </location>
</feature>
<dbReference type="InterPro" id="IPR020095">
    <property type="entry name" value="PsdUridine_synth_TruA_C"/>
</dbReference>
<dbReference type="Gene3D" id="3.30.70.660">
    <property type="entry name" value="Pseudouridine synthase I, catalytic domain, C-terminal subdomain"/>
    <property type="match status" value="1"/>
</dbReference>
<sequence>MPSSKPFIFNSYSQRKIALKFSYSGWSYNGLAAQSVPTPLPTVEQTLWDALSKGRLVDASKSFDSAGWSRCGRTDKGVSSAGQVVALWVRSAYTPYNAPHAPHAIEAFKQPTAARPPSLSKAQHASIDSADESERDSVRERVYKEAHEAQIFKESQPQTHELNYIQILNSLLPPSIRILGWAPVHPAFDARFDCLRRHYKYYVDPAASPQGPGLDVGRMNTALQRLKGTHDFRNFCKVDASKQINNFHRTIHDAWIEREENLKLHCVNLVGSAFLYHQVRCMMAVLFLVGCGKEEVSVVDDLMRVELDPEHPHLPTVIGKPIYDMAHDLPLCLYDCVYDDSKVMWRSAPCGSESESLHSDQADQADQADAILHRTHIAKSLTDQLFDLELKSAMVRNALKHLHPTLTTPIGDRSNATPLGGNTFAMSKASRPLLERERGNTPDEINRRWRDSEKGKRRQGKKGGERVDGHVTDKMDISDADE</sequence>
<comment type="caution">
    <text evidence="7">The sequence shown here is derived from an EMBL/GenBank/DDBJ whole genome shotgun (WGS) entry which is preliminary data.</text>
</comment>
<dbReference type="Pfam" id="PF01416">
    <property type="entry name" value="PseudoU_synth_1"/>
    <property type="match status" value="1"/>
</dbReference>
<feature type="compositionally biased region" description="Basic and acidic residues" evidence="5">
    <location>
        <begin position="462"/>
        <end position="482"/>
    </location>
</feature>
<dbReference type="InterPro" id="IPR020094">
    <property type="entry name" value="TruA/RsuA/RluB/E/F_N"/>
</dbReference>
<keyword evidence="2 4" id="KW-0819">tRNA processing</keyword>
<accession>A0A4T0HCT2</accession>
<dbReference type="GO" id="GO:0005634">
    <property type="term" value="C:nucleus"/>
    <property type="evidence" value="ECO:0007669"/>
    <property type="project" value="TreeGrafter"/>
</dbReference>
<dbReference type="GO" id="GO:0003723">
    <property type="term" value="F:RNA binding"/>
    <property type="evidence" value="ECO:0007669"/>
    <property type="project" value="InterPro"/>
</dbReference>
<evidence type="ECO:0000256" key="5">
    <source>
        <dbReference type="SAM" id="MobiDB-lite"/>
    </source>
</evidence>
<dbReference type="PANTHER" id="PTHR11142">
    <property type="entry name" value="PSEUDOURIDYLATE SYNTHASE"/>
    <property type="match status" value="1"/>
</dbReference>
<evidence type="ECO:0000256" key="1">
    <source>
        <dbReference type="ARBA" id="ARBA00009375"/>
    </source>
</evidence>
<dbReference type="Gene3D" id="3.30.70.580">
    <property type="entry name" value="Pseudouridine synthase I, catalytic domain, N-terminal subdomain"/>
    <property type="match status" value="1"/>
</dbReference>
<dbReference type="AlphaFoldDB" id="A0A4T0HCT2"/>
<proteinExistence type="inferred from homology"/>
<dbReference type="Proteomes" id="UP000306954">
    <property type="component" value="Unassembled WGS sequence"/>
</dbReference>
<feature type="compositionally biased region" description="Basic and acidic residues" evidence="5">
    <location>
        <begin position="433"/>
        <end position="454"/>
    </location>
</feature>
<evidence type="ECO:0000256" key="3">
    <source>
        <dbReference type="ARBA" id="ARBA00023235"/>
    </source>
</evidence>
<dbReference type="PANTHER" id="PTHR11142:SF5">
    <property type="entry name" value="TRNA PSEUDOURIDINE(38_39) SYNTHASE"/>
    <property type="match status" value="1"/>
</dbReference>
<dbReference type="GO" id="GO:0031119">
    <property type="term" value="P:tRNA pseudouridine synthesis"/>
    <property type="evidence" value="ECO:0007669"/>
    <property type="project" value="TreeGrafter"/>
</dbReference>
<dbReference type="InterPro" id="IPR001406">
    <property type="entry name" value="PsdUridine_synth_TruA"/>
</dbReference>
<comment type="catalytic activity">
    <reaction evidence="4">
        <text>uridine(38/39/40) in tRNA = pseudouridine(38/39/40) in tRNA</text>
        <dbReference type="Rhea" id="RHEA:22376"/>
        <dbReference type="Rhea" id="RHEA-COMP:10085"/>
        <dbReference type="Rhea" id="RHEA-COMP:10087"/>
        <dbReference type="ChEBI" id="CHEBI:65314"/>
        <dbReference type="ChEBI" id="CHEBI:65315"/>
        <dbReference type="EC" id="5.4.99.12"/>
    </reaction>
</comment>
<evidence type="ECO:0000259" key="6">
    <source>
        <dbReference type="Pfam" id="PF01416"/>
    </source>
</evidence>
<dbReference type="HAMAP" id="MF_00171">
    <property type="entry name" value="TruA"/>
    <property type="match status" value="1"/>
</dbReference>
<organism evidence="7 8">
    <name type="scientific">Wallemia ichthyophaga</name>
    <dbReference type="NCBI Taxonomy" id="245174"/>
    <lineage>
        <taxon>Eukaryota</taxon>
        <taxon>Fungi</taxon>
        <taxon>Dikarya</taxon>
        <taxon>Basidiomycota</taxon>
        <taxon>Wallemiomycotina</taxon>
        <taxon>Wallemiomycetes</taxon>
        <taxon>Wallemiales</taxon>
        <taxon>Wallemiaceae</taxon>
        <taxon>Wallemia</taxon>
    </lineage>
</organism>